<dbReference type="NCBIfam" id="NF002211">
    <property type="entry name" value="PRK01103.1"/>
    <property type="match status" value="1"/>
</dbReference>
<dbReference type="EC" id="4.2.99.18" evidence="15"/>
<evidence type="ECO:0000256" key="3">
    <source>
        <dbReference type="ARBA" id="ARBA00011245"/>
    </source>
</evidence>
<evidence type="ECO:0000256" key="6">
    <source>
        <dbReference type="ARBA" id="ARBA00022771"/>
    </source>
</evidence>
<keyword evidence="7 15" id="KW-0378">Hydrolase</keyword>
<feature type="active site" description="Proton donor; for beta-elimination activity" evidence="15">
    <location>
        <position position="58"/>
    </location>
</feature>
<keyword evidence="11 15" id="KW-0456">Lyase</keyword>
<dbReference type="PANTHER" id="PTHR22993:SF9">
    <property type="entry name" value="FORMAMIDOPYRIMIDINE-DNA GLYCOSYLASE"/>
    <property type="match status" value="1"/>
</dbReference>
<organism evidence="18 19">
    <name type="scientific">Parvularcula lutaonensis</name>
    <dbReference type="NCBI Taxonomy" id="491923"/>
    <lineage>
        <taxon>Bacteria</taxon>
        <taxon>Pseudomonadati</taxon>
        <taxon>Pseudomonadota</taxon>
        <taxon>Alphaproteobacteria</taxon>
        <taxon>Parvularculales</taxon>
        <taxon>Parvularculaceae</taxon>
        <taxon>Parvularcula</taxon>
    </lineage>
</organism>
<keyword evidence="6 15" id="KW-0863">Zinc-finger</keyword>
<comment type="function">
    <text evidence="15">Involved in base excision repair of DNA damaged by oxidation or by mutagenic agents. Acts as DNA glycosylase that recognizes and removes damaged bases. Has a preference for oxidized purines, such as 7,8-dihydro-8-oxoguanine (8-oxoG). Has AP (apurinic/apyrimidinic) lyase activity and introduces nicks in the DNA strand. Cleaves the DNA backbone by beta-delta elimination to generate a single-strand break at the site of the removed base with both 3'- and 5'-phosphates.</text>
</comment>
<feature type="binding site" evidence="15">
    <location>
        <position position="126"/>
    </location>
    <ligand>
        <name>DNA</name>
        <dbReference type="ChEBI" id="CHEBI:16991"/>
    </ligand>
</feature>
<dbReference type="InterPro" id="IPR012319">
    <property type="entry name" value="FPG_cat"/>
</dbReference>
<comment type="subunit">
    <text evidence="3 15">Monomer.</text>
</comment>
<evidence type="ECO:0000256" key="11">
    <source>
        <dbReference type="ARBA" id="ARBA00023239"/>
    </source>
</evidence>
<evidence type="ECO:0000313" key="19">
    <source>
        <dbReference type="Proteomes" id="UP001595607"/>
    </source>
</evidence>
<dbReference type="SUPFAM" id="SSF57716">
    <property type="entry name" value="Glucocorticoid receptor-like (DNA-binding domain)"/>
    <property type="match status" value="1"/>
</dbReference>
<dbReference type="InterPro" id="IPR020629">
    <property type="entry name" value="FPG_Glyclase"/>
</dbReference>
<dbReference type="NCBIfam" id="TIGR00577">
    <property type="entry name" value="fpg"/>
    <property type="match status" value="1"/>
</dbReference>
<accession>A0ABV7MCG2</accession>
<evidence type="ECO:0000256" key="4">
    <source>
        <dbReference type="ARBA" id="ARBA00022723"/>
    </source>
</evidence>
<comment type="catalytic activity">
    <reaction evidence="14 15">
        <text>2'-deoxyribonucleotide-(2'-deoxyribose 5'-phosphate)-2'-deoxyribonucleotide-DNA = a 3'-end 2'-deoxyribonucleotide-(2,3-dehydro-2,3-deoxyribose 5'-phosphate)-DNA + a 5'-end 5'-phospho-2'-deoxyribonucleoside-DNA + H(+)</text>
        <dbReference type="Rhea" id="RHEA:66592"/>
        <dbReference type="Rhea" id="RHEA-COMP:13180"/>
        <dbReference type="Rhea" id="RHEA-COMP:16897"/>
        <dbReference type="Rhea" id="RHEA-COMP:17067"/>
        <dbReference type="ChEBI" id="CHEBI:15378"/>
        <dbReference type="ChEBI" id="CHEBI:136412"/>
        <dbReference type="ChEBI" id="CHEBI:157695"/>
        <dbReference type="ChEBI" id="CHEBI:167181"/>
        <dbReference type="EC" id="4.2.99.18"/>
    </reaction>
</comment>
<comment type="catalytic activity">
    <reaction evidence="1 15">
        <text>Hydrolysis of DNA containing ring-opened 7-methylguanine residues, releasing 2,6-diamino-4-hydroxy-5-(N-methyl)formamidopyrimidine.</text>
        <dbReference type="EC" id="3.2.2.23"/>
    </reaction>
</comment>
<keyword evidence="5 15" id="KW-0227">DNA damage</keyword>
<dbReference type="PROSITE" id="PS51068">
    <property type="entry name" value="FPG_CAT"/>
    <property type="match status" value="1"/>
</dbReference>
<dbReference type="InterPro" id="IPR015886">
    <property type="entry name" value="H2TH_FPG"/>
</dbReference>
<feature type="active site" description="Proton donor; for delta-elimination activity" evidence="15">
    <location>
        <position position="278"/>
    </location>
</feature>
<dbReference type="InterPro" id="IPR000214">
    <property type="entry name" value="Znf_DNA_glyclase/AP_lyase"/>
</dbReference>
<dbReference type="SMART" id="SM01232">
    <property type="entry name" value="H2TH"/>
    <property type="match status" value="1"/>
</dbReference>
<dbReference type="Gene3D" id="1.10.8.50">
    <property type="match status" value="1"/>
</dbReference>
<keyword evidence="19" id="KW-1185">Reference proteome</keyword>
<dbReference type="PANTHER" id="PTHR22993">
    <property type="entry name" value="FORMAMIDOPYRIMIDINE-DNA GLYCOSYLASE"/>
    <property type="match status" value="1"/>
</dbReference>
<dbReference type="InterPro" id="IPR015887">
    <property type="entry name" value="DNA_glyclase_Znf_dom_DNA_BS"/>
</dbReference>
<reference evidence="19" key="1">
    <citation type="journal article" date="2019" name="Int. J. Syst. Evol. Microbiol.">
        <title>The Global Catalogue of Microorganisms (GCM) 10K type strain sequencing project: providing services to taxonomists for standard genome sequencing and annotation.</title>
        <authorList>
            <consortium name="The Broad Institute Genomics Platform"/>
            <consortium name="The Broad Institute Genome Sequencing Center for Infectious Disease"/>
            <person name="Wu L."/>
            <person name="Ma J."/>
        </authorList>
    </citation>
    <scope>NUCLEOTIDE SEQUENCE [LARGE SCALE GENOMIC DNA]</scope>
    <source>
        <strain evidence="19">KCTC 22245</strain>
    </source>
</reference>
<dbReference type="InterPro" id="IPR010663">
    <property type="entry name" value="Znf_FPG/IleRS"/>
</dbReference>
<evidence type="ECO:0000259" key="16">
    <source>
        <dbReference type="PROSITE" id="PS51066"/>
    </source>
</evidence>
<evidence type="ECO:0000256" key="9">
    <source>
        <dbReference type="ARBA" id="ARBA00023125"/>
    </source>
</evidence>
<dbReference type="Pfam" id="PF01149">
    <property type="entry name" value="Fapy_DNA_glyco"/>
    <property type="match status" value="1"/>
</dbReference>
<keyword evidence="10 15" id="KW-0234">DNA repair</keyword>
<feature type="active site" description="Schiff-base intermediate with DNA" evidence="15">
    <location>
        <position position="2"/>
    </location>
</feature>
<keyword evidence="12 15" id="KW-0511">Multifunctional enzyme</keyword>
<protein>
    <recommendedName>
        <fullName evidence="15">Formamidopyrimidine-DNA glycosylase</fullName>
        <shortName evidence="15">Fapy-DNA glycosylase</shortName>
        <ecNumber evidence="15">3.2.2.23</ecNumber>
    </recommendedName>
    <alternativeName>
        <fullName evidence="15">DNA-(apurinic or apyrimidinic site) lyase MutM</fullName>
        <shortName evidence="15">AP lyase MutM</shortName>
        <ecNumber evidence="15">4.2.99.18</ecNumber>
    </alternativeName>
</protein>
<feature type="binding site" evidence="15">
    <location>
        <position position="169"/>
    </location>
    <ligand>
        <name>DNA</name>
        <dbReference type="ChEBI" id="CHEBI:16991"/>
    </ligand>
</feature>
<feature type="binding site" evidence="15">
    <location>
        <position position="103"/>
    </location>
    <ligand>
        <name>DNA</name>
        <dbReference type="ChEBI" id="CHEBI:16991"/>
    </ligand>
</feature>
<evidence type="ECO:0000256" key="2">
    <source>
        <dbReference type="ARBA" id="ARBA00009409"/>
    </source>
</evidence>
<evidence type="ECO:0000256" key="15">
    <source>
        <dbReference type="HAMAP-Rule" id="MF_00103"/>
    </source>
</evidence>
<feature type="domain" description="Formamidopyrimidine-DNA glycosylase catalytic" evidence="17">
    <location>
        <begin position="2"/>
        <end position="129"/>
    </location>
</feature>
<dbReference type="GO" id="GO:0140078">
    <property type="term" value="F:class I DNA-(apurinic or apyrimidinic site) endonuclease activity"/>
    <property type="evidence" value="ECO:0007669"/>
    <property type="project" value="UniProtKB-EC"/>
</dbReference>
<feature type="domain" description="FPG-type" evidence="16">
    <location>
        <begin position="254"/>
        <end position="288"/>
    </location>
</feature>
<dbReference type="RefSeq" id="WP_189575216.1">
    <property type="nucleotide sequence ID" value="NZ_BMXU01000002.1"/>
</dbReference>
<sequence length="288" mass="31421">MPELPEVETVRRGLEPVLTGATIRAVDQRRPDLRFPFPERFAERLTGARIEGVGRRAKFLMFPLSTGETVLGHLGMTGRFSVEEGAKTLEPGAFYAPDPPKGHEHLRLDLRKAGGGRAFVTYSDPRRFGFFEIVQTVEIEDTPRFRALGPEPLGNGFHAQALLEKLSGRKMPLKAALLDQSVVAGLGNIYVCEALYLAGLSPRRKACTVGATRAGRLVAAIRDVLTKAIEAGGSTLRDYAAADGKQGAFQQQFHVYDREGDACGQCGREVQRIVQSGRSTFFCGGCQK</sequence>
<keyword evidence="9 15" id="KW-0238">DNA-binding</keyword>
<comment type="similarity">
    <text evidence="2 15">Belongs to the FPG family.</text>
</comment>
<dbReference type="PROSITE" id="PS51066">
    <property type="entry name" value="ZF_FPG_2"/>
    <property type="match status" value="1"/>
</dbReference>
<keyword evidence="13 15" id="KW-0326">Glycosidase</keyword>
<keyword evidence="4 15" id="KW-0479">Metal-binding</keyword>
<evidence type="ECO:0000256" key="7">
    <source>
        <dbReference type="ARBA" id="ARBA00022801"/>
    </source>
</evidence>
<comment type="caution">
    <text evidence="18">The sequence shown here is derived from an EMBL/GenBank/DDBJ whole genome shotgun (WGS) entry which is preliminary data.</text>
</comment>
<dbReference type="InterPro" id="IPR035937">
    <property type="entry name" value="FPG_N"/>
</dbReference>
<evidence type="ECO:0000259" key="17">
    <source>
        <dbReference type="PROSITE" id="PS51068"/>
    </source>
</evidence>
<dbReference type="InterPro" id="IPR010979">
    <property type="entry name" value="Ribosomal_uS13-like_H2TH"/>
</dbReference>
<dbReference type="EC" id="3.2.2.23" evidence="15"/>
<evidence type="ECO:0000256" key="8">
    <source>
        <dbReference type="ARBA" id="ARBA00022833"/>
    </source>
</evidence>
<dbReference type="SUPFAM" id="SSF46946">
    <property type="entry name" value="S13-like H2TH domain"/>
    <property type="match status" value="1"/>
</dbReference>
<evidence type="ECO:0000256" key="1">
    <source>
        <dbReference type="ARBA" id="ARBA00001668"/>
    </source>
</evidence>
<dbReference type="CDD" id="cd08966">
    <property type="entry name" value="EcFpg-like_N"/>
    <property type="match status" value="1"/>
</dbReference>
<keyword evidence="8 15" id="KW-0862">Zinc</keyword>
<evidence type="ECO:0000256" key="14">
    <source>
        <dbReference type="ARBA" id="ARBA00044632"/>
    </source>
</evidence>
<dbReference type="EMBL" id="JBHRVA010000003">
    <property type="protein sequence ID" value="MFC3303048.1"/>
    <property type="molecule type" value="Genomic_DNA"/>
</dbReference>
<dbReference type="SUPFAM" id="SSF81624">
    <property type="entry name" value="N-terminal domain of MutM-like DNA repair proteins"/>
    <property type="match status" value="1"/>
</dbReference>
<dbReference type="GO" id="GO:0008534">
    <property type="term" value="F:oxidized purine nucleobase lesion DNA N-glycosylase activity"/>
    <property type="evidence" value="ECO:0007669"/>
    <property type="project" value="UniProtKB-EC"/>
</dbReference>
<dbReference type="Pfam" id="PF06831">
    <property type="entry name" value="H2TH"/>
    <property type="match status" value="1"/>
</dbReference>
<dbReference type="SMART" id="SM00898">
    <property type="entry name" value="Fapy_DNA_glyco"/>
    <property type="match status" value="1"/>
</dbReference>
<evidence type="ECO:0000256" key="5">
    <source>
        <dbReference type="ARBA" id="ARBA00022763"/>
    </source>
</evidence>
<evidence type="ECO:0000313" key="18">
    <source>
        <dbReference type="EMBL" id="MFC3303048.1"/>
    </source>
</evidence>
<dbReference type="PROSITE" id="PS01242">
    <property type="entry name" value="ZF_FPG_1"/>
    <property type="match status" value="1"/>
</dbReference>
<dbReference type="Gene3D" id="3.20.190.10">
    <property type="entry name" value="MutM-like, N-terminal"/>
    <property type="match status" value="1"/>
</dbReference>
<dbReference type="Pfam" id="PF06827">
    <property type="entry name" value="zf-FPG_IleRS"/>
    <property type="match status" value="1"/>
</dbReference>
<dbReference type="HAMAP" id="MF_00103">
    <property type="entry name" value="Fapy_DNA_glycosyl"/>
    <property type="match status" value="1"/>
</dbReference>
<name>A0ABV7MCG2_9PROT</name>
<comment type="cofactor">
    <cofactor evidence="15">
        <name>Zn(2+)</name>
        <dbReference type="ChEBI" id="CHEBI:29105"/>
    </cofactor>
    <text evidence="15">Binds 1 zinc ion per subunit.</text>
</comment>
<feature type="active site" description="Proton donor" evidence="15">
    <location>
        <position position="3"/>
    </location>
</feature>
<evidence type="ECO:0000256" key="10">
    <source>
        <dbReference type="ARBA" id="ARBA00023204"/>
    </source>
</evidence>
<evidence type="ECO:0000256" key="13">
    <source>
        <dbReference type="ARBA" id="ARBA00023295"/>
    </source>
</evidence>
<gene>
    <name evidence="15 18" type="primary">mutM</name>
    <name evidence="15" type="synonym">fpg</name>
    <name evidence="18" type="ORF">ACFONP_09925</name>
</gene>
<dbReference type="Proteomes" id="UP001595607">
    <property type="component" value="Unassembled WGS sequence"/>
</dbReference>
<evidence type="ECO:0000256" key="12">
    <source>
        <dbReference type="ARBA" id="ARBA00023268"/>
    </source>
</evidence>
<proteinExistence type="inferred from homology"/>